<dbReference type="PANTHER" id="PTHR21047">
    <property type="entry name" value="DTDP-6-DEOXY-D-GLUCOSE-3,5 EPIMERASE"/>
    <property type="match status" value="1"/>
</dbReference>
<dbReference type="InterPro" id="IPR014710">
    <property type="entry name" value="RmlC-like_jellyroll"/>
</dbReference>
<comment type="function">
    <text evidence="2 7">Catalyzes the epimerization of the C3' and C5'positions of dTDP-6-deoxy-D-xylo-4-hexulose, forming dTDP-6-deoxy-L-lyxo-4-hexulose.</text>
</comment>
<evidence type="ECO:0000256" key="7">
    <source>
        <dbReference type="RuleBase" id="RU364069"/>
    </source>
</evidence>
<dbReference type="Proteomes" id="UP000031465">
    <property type="component" value="Unassembled WGS sequence"/>
</dbReference>
<feature type="active site" description="Proton donor" evidence="5">
    <location>
        <position position="137"/>
    </location>
</feature>
<comment type="catalytic activity">
    <reaction evidence="1 7">
        <text>dTDP-4-dehydro-6-deoxy-alpha-D-glucose = dTDP-4-dehydro-beta-L-rhamnose</text>
        <dbReference type="Rhea" id="RHEA:16969"/>
        <dbReference type="ChEBI" id="CHEBI:57649"/>
        <dbReference type="ChEBI" id="CHEBI:62830"/>
        <dbReference type="EC" id="5.1.3.13"/>
    </reaction>
</comment>
<evidence type="ECO:0000256" key="4">
    <source>
        <dbReference type="ARBA" id="ARBA00019595"/>
    </source>
</evidence>
<dbReference type="NCBIfam" id="TIGR01221">
    <property type="entry name" value="rmlC"/>
    <property type="match status" value="1"/>
</dbReference>
<dbReference type="Gene3D" id="2.60.120.10">
    <property type="entry name" value="Jelly Rolls"/>
    <property type="match status" value="1"/>
</dbReference>
<protein>
    <recommendedName>
        <fullName evidence="4 7">dTDP-4-dehydrorhamnose 3,5-epimerase</fullName>
        <ecNumber evidence="3 7">5.1.3.13</ecNumber>
    </recommendedName>
    <alternativeName>
        <fullName evidence="7">Thymidine diphospho-4-keto-rhamnose 3,5-epimerase</fullName>
    </alternativeName>
</protein>
<dbReference type="UniPathway" id="UPA00124"/>
<dbReference type="Pfam" id="PF00908">
    <property type="entry name" value="dTDP_sugar_isom"/>
    <property type="match status" value="1"/>
</dbReference>
<dbReference type="EMBL" id="JSAN01000012">
    <property type="protein sequence ID" value="KIC74254.1"/>
    <property type="molecule type" value="Genomic_DNA"/>
</dbReference>
<gene>
    <name evidence="8" type="primary">rfbC</name>
    <name evidence="8" type="ORF">DB44_AM00120</name>
</gene>
<accession>A0A0C1HA75</accession>
<dbReference type="PANTHER" id="PTHR21047:SF2">
    <property type="entry name" value="THYMIDINE DIPHOSPHO-4-KETO-RHAMNOSE 3,5-EPIMERASE"/>
    <property type="match status" value="1"/>
</dbReference>
<comment type="caution">
    <text evidence="8">The sequence shown here is derived from an EMBL/GenBank/DDBJ whole genome shotgun (WGS) entry which is preliminary data.</text>
</comment>
<comment type="pathway">
    <text evidence="7">Carbohydrate biosynthesis; dTDP-L-rhamnose biosynthesis.</text>
</comment>
<evidence type="ECO:0000313" key="8">
    <source>
        <dbReference type="EMBL" id="KIC74254.1"/>
    </source>
</evidence>
<evidence type="ECO:0000256" key="6">
    <source>
        <dbReference type="PIRSR" id="PIRSR600888-3"/>
    </source>
</evidence>
<dbReference type="GO" id="GO:0008830">
    <property type="term" value="F:dTDP-4-dehydrorhamnose 3,5-epimerase activity"/>
    <property type="evidence" value="ECO:0007669"/>
    <property type="project" value="UniProtKB-UniRule"/>
</dbReference>
<feature type="active site" description="Proton acceptor" evidence="5">
    <location>
        <position position="68"/>
    </location>
</feature>
<keyword evidence="7 8" id="KW-0413">Isomerase</keyword>
<dbReference type="InterPro" id="IPR000888">
    <property type="entry name" value="RmlC-like"/>
</dbReference>
<dbReference type="GO" id="GO:0000271">
    <property type="term" value="P:polysaccharide biosynthetic process"/>
    <property type="evidence" value="ECO:0007669"/>
    <property type="project" value="TreeGrafter"/>
</dbReference>
<reference evidence="8 9" key="1">
    <citation type="journal article" date="2014" name="Mol. Biol. Evol.">
        <title>Massive expansion of Ubiquitination-related gene families within the Chlamydiae.</title>
        <authorList>
            <person name="Domman D."/>
            <person name="Collingro A."/>
            <person name="Lagkouvardos I."/>
            <person name="Gehre L."/>
            <person name="Weinmaier T."/>
            <person name="Rattei T."/>
            <person name="Subtil A."/>
            <person name="Horn M."/>
        </authorList>
    </citation>
    <scope>NUCLEOTIDE SEQUENCE [LARGE SCALE GENOMIC DNA]</scope>
    <source>
        <strain evidence="8 9">EI2</strain>
    </source>
</reference>
<dbReference type="GO" id="GO:0005829">
    <property type="term" value="C:cytosol"/>
    <property type="evidence" value="ECO:0007669"/>
    <property type="project" value="TreeGrafter"/>
</dbReference>
<comment type="subunit">
    <text evidence="7">Homodimer.</text>
</comment>
<dbReference type="InterPro" id="IPR011051">
    <property type="entry name" value="RmlC_Cupin_sf"/>
</dbReference>
<comment type="similarity">
    <text evidence="7">Belongs to the dTDP-4-dehydrorhamnose 3,5-epimerase family.</text>
</comment>
<name>A0A0C1HA75_9BACT</name>
<dbReference type="PATRIC" id="fig|362787.3.peg.142"/>
<evidence type="ECO:0000256" key="5">
    <source>
        <dbReference type="PIRSR" id="PIRSR600888-1"/>
    </source>
</evidence>
<evidence type="ECO:0000256" key="1">
    <source>
        <dbReference type="ARBA" id="ARBA00001298"/>
    </source>
</evidence>
<sequence>MQKKDLTMEIIDLQLKGLKLVKPNVFKDNRGFFLESFQQPLYQKMGIQETFLQDNHSFSQKGCIRGMHFQSFPGQAKLVRVAVGKIYDVAVDIRPESPTFGQWEGIVLDDKKHHQLFIPVGFAHGFCVLSQEAHVMYKVSTPYDPLYEKGFRWNDSQVNIQWPIEQPIVSERDKQSPSFRESMLQLTEIRK</sequence>
<dbReference type="AlphaFoldDB" id="A0A0C1HA75"/>
<proteinExistence type="inferred from homology"/>
<organism evidence="8 9">
    <name type="scientific">Candidatus Protochlamydia amoebophila</name>
    <dbReference type="NCBI Taxonomy" id="362787"/>
    <lineage>
        <taxon>Bacteria</taxon>
        <taxon>Pseudomonadati</taxon>
        <taxon>Chlamydiota</taxon>
        <taxon>Chlamydiia</taxon>
        <taxon>Parachlamydiales</taxon>
        <taxon>Parachlamydiaceae</taxon>
        <taxon>Candidatus Protochlamydia</taxon>
    </lineage>
</organism>
<evidence type="ECO:0000256" key="3">
    <source>
        <dbReference type="ARBA" id="ARBA00012098"/>
    </source>
</evidence>
<dbReference type="CDD" id="cd00438">
    <property type="entry name" value="cupin_RmlC"/>
    <property type="match status" value="1"/>
</dbReference>
<dbReference type="EC" id="5.1.3.13" evidence="3 7"/>
<dbReference type="SUPFAM" id="SSF51182">
    <property type="entry name" value="RmlC-like cupins"/>
    <property type="match status" value="1"/>
</dbReference>
<dbReference type="GO" id="GO:0019305">
    <property type="term" value="P:dTDP-rhamnose biosynthetic process"/>
    <property type="evidence" value="ECO:0007669"/>
    <property type="project" value="UniProtKB-UniRule"/>
</dbReference>
<evidence type="ECO:0000256" key="2">
    <source>
        <dbReference type="ARBA" id="ARBA00001997"/>
    </source>
</evidence>
<evidence type="ECO:0000313" key="9">
    <source>
        <dbReference type="Proteomes" id="UP000031465"/>
    </source>
</evidence>
<feature type="site" description="Participates in a stacking interaction with the thymidine ring of dTDP-4-oxo-6-deoxyglucose" evidence="6">
    <location>
        <position position="143"/>
    </location>
</feature>